<proteinExistence type="inferred from homology"/>
<dbReference type="EMBL" id="CAJNDS010002316">
    <property type="protein sequence ID" value="CAE7427838.1"/>
    <property type="molecule type" value="Genomic_DNA"/>
</dbReference>
<evidence type="ECO:0000256" key="5">
    <source>
        <dbReference type="ARBA" id="ARBA00023136"/>
    </source>
</evidence>
<dbReference type="Pfam" id="PF09815">
    <property type="entry name" value="XK-related"/>
    <property type="match status" value="1"/>
</dbReference>
<feature type="transmembrane region" description="Helical" evidence="7">
    <location>
        <begin position="124"/>
        <end position="142"/>
    </location>
</feature>
<sequence>MAHASKGASVRRLSWRHWAQWADGISPWKKQVPGLCLTAALNIMDFYSDLLVVLKYGCYVEGSFTRSCGWEEVAQVALATCQPHWWWFRIGLAMLVVSNTEQSAVWAHFMALQAPPGWRGWRRVCAFAGAFMLAFFQLNYLVDVACLVYRGRRADKAGEIYTESQSESFNRAFRELVTKCLESAPQLYFQTYVLFTLGAHRDWVQAGSVAISTLSLAYGITKVWAASPIRFQSGEHLHRRLKTPRALLLIFLFLTLDQAWRAGVAALMLAEASRPIGVVVLVAFLLGFLICFMLNWRDFCKEFCHSEANLIQLFFLPIAATLAGHLMPAVLILVDELADGESMLRTASPQLAAWRWTEGVVCMAVAFAVAKTSCGEAPYYEAGLLLAFLGASALLFLALYTQCGTLRGFWRSMLLAEKDPGFEITAEEAEEQEREEAEARLEGPKEESELDVIVEDKTISI</sequence>
<feature type="compositionally biased region" description="Acidic residues" evidence="6">
    <location>
        <begin position="427"/>
        <end position="436"/>
    </location>
</feature>
<evidence type="ECO:0000256" key="2">
    <source>
        <dbReference type="ARBA" id="ARBA00008789"/>
    </source>
</evidence>
<keyword evidence="3 7" id="KW-0812">Transmembrane</keyword>
<feature type="compositionally biased region" description="Basic and acidic residues" evidence="6">
    <location>
        <begin position="437"/>
        <end position="447"/>
    </location>
</feature>
<reference evidence="8" key="1">
    <citation type="submission" date="2021-02" db="EMBL/GenBank/DDBJ databases">
        <authorList>
            <person name="Dougan E. K."/>
            <person name="Rhodes N."/>
            <person name="Thang M."/>
            <person name="Chan C."/>
        </authorList>
    </citation>
    <scope>NUCLEOTIDE SEQUENCE</scope>
</reference>
<dbReference type="AlphaFoldDB" id="A0A812RA93"/>
<comment type="caution">
    <text evidence="8">The sequence shown here is derived from an EMBL/GenBank/DDBJ whole genome shotgun (WGS) entry which is preliminary data.</text>
</comment>
<feature type="transmembrane region" description="Helical" evidence="7">
    <location>
        <begin position="382"/>
        <end position="401"/>
    </location>
</feature>
<keyword evidence="9" id="KW-1185">Reference proteome</keyword>
<comment type="similarity">
    <text evidence="2">Belongs to the XK family.</text>
</comment>
<evidence type="ECO:0000256" key="7">
    <source>
        <dbReference type="SAM" id="Phobius"/>
    </source>
</evidence>
<accession>A0A812RA93</accession>
<dbReference type="Proteomes" id="UP000604046">
    <property type="component" value="Unassembled WGS sequence"/>
</dbReference>
<feature type="transmembrane region" description="Helical" evidence="7">
    <location>
        <begin position="308"/>
        <end position="333"/>
    </location>
</feature>
<feature type="transmembrane region" description="Helical" evidence="7">
    <location>
        <begin position="246"/>
        <end position="270"/>
    </location>
</feature>
<evidence type="ECO:0000256" key="1">
    <source>
        <dbReference type="ARBA" id="ARBA00004141"/>
    </source>
</evidence>
<name>A0A812RA93_9DINO</name>
<evidence type="ECO:0000256" key="6">
    <source>
        <dbReference type="SAM" id="MobiDB-lite"/>
    </source>
</evidence>
<evidence type="ECO:0000256" key="4">
    <source>
        <dbReference type="ARBA" id="ARBA00022989"/>
    </source>
</evidence>
<dbReference type="InterPro" id="IPR018629">
    <property type="entry name" value="XK-rel"/>
</dbReference>
<feature type="region of interest" description="Disordered" evidence="6">
    <location>
        <begin position="427"/>
        <end position="447"/>
    </location>
</feature>
<gene>
    <name evidence="8" type="ORF">SNAT2548_LOCUS23259</name>
</gene>
<organism evidence="8 9">
    <name type="scientific">Symbiodinium natans</name>
    <dbReference type="NCBI Taxonomy" id="878477"/>
    <lineage>
        <taxon>Eukaryota</taxon>
        <taxon>Sar</taxon>
        <taxon>Alveolata</taxon>
        <taxon>Dinophyceae</taxon>
        <taxon>Suessiales</taxon>
        <taxon>Symbiodiniaceae</taxon>
        <taxon>Symbiodinium</taxon>
    </lineage>
</organism>
<keyword evidence="5 7" id="KW-0472">Membrane</keyword>
<evidence type="ECO:0000313" key="8">
    <source>
        <dbReference type="EMBL" id="CAE7427838.1"/>
    </source>
</evidence>
<dbReference type="OrthoDB" id="425902at2759"/>
<feature type="transmembrane region" description="Helical" evidence="7">
    <location>
        <begin position="276"/>
        <end position="296"/>
    </location>
</feature>
<evidence type="ECO:0000256" key="3">
    <source>
        <dbReference type="ARBA" id="ARBA00022692"/>
    </source>
</evidence>
<keyword evidence="4 7" id="KW-1133">Transmembrane helix</keyword>
<comment type="subcellular location">
    <subcellularLocation>
        <location evidence="1">Membrane</location>
        <topology evidence="1">Multi-pass membrane protein</topology>
    </subcellularLocation>
</comment>
<feature type="transmembrane region" description="Helical" evidence="7">
    <location>
        <begin position="353"/>
        <end position="370"/>
    </location>
</feature>
<evidence type="ECO:0000313" key="9">
    <source>
        <dbReference type="Proteomes" id="UP000604046"/>
    </source>
</evidence>
<protein>
    <submittedName>
        <fullName evidence="8">Uncharacterized protein</fullName>
    </submittedName>
</protein>